<reference evidence="3 4" key="1">
    <citation type="journal article" date="2018" name="Sci. Rep.">
        <title>Raphidocelis subcapitata (=Pseudokirchneriella subcapitata) provides an insight into genome evolution and environmental adaptations in the Sphaeropleales.</title>
        <authorList>
            <person name="Suzuki S."/>
            <person name="Yamaguchi H."/>
            <person name="Nakajima N."/>
            <person name="Kawachi M."/>
        </authorList>
    </citation>
    <scope>NUCLEOTIDE SEQUENCE [LARGE SCALE GENOMIC DNA]</scope>
    <source>
        <strain evidence="3 4">NIES-35</strain>
    </source>
</reference>
<dbReference type="CDD" id="cd07017">
    <property type="entry name" value="S14_ClpP_2"/>
    <property type="match status" value="1"/>
</dbReference>
<dbReference type="GO" id="GO:0004176">
    <property type="term" value="F:ATP-dependent peptidase activity"/>
    <property type="evidence" value="ECO:0007669"/>
    <property type="project" value="InterPro"/>
</dbReference>
<gene>
    <name evidence="3" type="ORF">Rsub_06709</name>
</gene>
<proteinExistence type="inferred from homology"/>
<protein>
    <recommendedName>
        <fullName evidence="2">ATP-dependent Clp protease proteolytic subunit</fullName>
    </recommendedName>
</protein>
<accession>A0A2V0P3Z9</accession>
<organism evidence="3 4">
    <name type="scientific">Raphidocelis subcapitata</name>
    <dbReference type="NCBI Taxonomy" id="307507"/>
    <lineage>
        <taxon>Eukaryota</taxon>
        <taxon>Viridiplantae</taxon>
        <taxon>Chlorophyta</taxon>
        <taxon>core chlorophytes</taxon>
        <taxon>Chlorophyceae</taxon>
        <taxon>CS clade</taxon>
        <taxon>Sphaeropleales</taxon>
        <taxon>Selenastraceae</taxon>
        <taxon>Raphidocelis</taxon>
    </lineage>
</organism>
<sequence length="189" mass="20632">MSASLKPHAGALGSSRCRVRVDASLGAYVGVKSAGELQRLCKQKSSGFWQAADRQINVRSRGGSGPKRRVATMMPVAAPKVLMRPPGQRQFEWVDMWEAYTMNKVVFVKEPVTEDSANNLMALTLYLDSVDQKRIYYWLNCPGGEVVPTLALYDTMQYVRSPTATVGYGMCLGMGGFLLACGGEKAAKP</sequence>
<dbReference type="PANTHER" id="PTHR10381">
    <property type="entry name" value="ATP-DEPENDENT CLP PROTEASE PROTEOLYTIC SUBUNIT"/>
    <property type="match status" value="1"/>
</dbReference>
<comment type="caution">
    <text evidence="3">The sequence shown here is derived from an EMBL/GenBank/DDBJ whole genome shotgun (WGS) entry which is preliminary data.</text>
</comment>
<dbReference type="EMBL" id="BDRX01000053">
    <property type="protein sequence ID" value="GBF94594.1"/>
    <property type="molecule type" value="Genomic_DNA"/>
</dbReference>
<evidence type="ECO:0000256" key="1">
    <source>
        <dbReference type="ARBA" id="ARBA00007039"/>
    </source>
</evidence>
<evidence type="ECO:0000313" key="3">
    <source>
        <dbReference type="EMBL" id="GBF94594.1"/>
    </source>
</evidence>
<dbReference type="Gene3D" id="3.90.226.10">
    <property type="entry name" value="2-enoyl-CoA Hydratase, Chain A, domain 1"/>
    <property type="match status" value="1"/>
</dbReference>
<dbReference type="Proteomes" id="UP000247498">
    <property type="component" value="Unassembled WGS sequence"/>
</dbReference>
<keyword evidence="4" id="KW-1185">Reference proteome</keyword>
<dbReference type="InterPro" id="IPR001907">
    <property type="entry name" value="ClpP"/>
</dbReference>
<dbReference type="PRINTS" id="PR00127">
    <property type="entry name" value="CLPPROTEASEP"/>
</dbReference>
<name>A0A2V0P3Z9_9CHLO</name>
<dbReference type="GO" id="GO:0051117">
    <property type="term" value="F:ATPase binding"/>
    <property type="evidence" value="ECO:0007669"/>
    <property type="project" value="TreeGrafter"/>
</dbReference>
<dbReference type="OrthoDB" id="2017408at2759"/>
<dbReference type="GO" id="GO:0009368">
    <property type="term" value="C:endopeptidase Clp complex"/>
    <property type="evidence" value="ECO:0007669"/>
    <property type="project" value="TreeGrafter"/>
</dbReference>
<dbReference type="GO" id="GO:0006515">
    <property type="term" value="P:protein quality control for misfolded or incompletely synthesized proteins"/>
    <property type="evidence" value="ECO:0007669"/>
    <property type="project" value="TreeGrafter"/>
</dbReference>
<dbReference type="STRING" id="307507.A0A2V0P3Z9"/>
<dbReference type="AlphaFoldDB" id="A0A2V0P3Z9"/>
<dbReference type="InterPro" id="IPR023562">
    <property type="entry name" value="ClpP/TepA"/>
</dbReference>
<dbReference type="GO" id="GO:0004252">
    <property type="term" value="F:serine-type endopeptidase activity"/>
    <property type="evidence" value="ECO:0007669"/>
    <property type="project" value="InterPro"/>
</dbReference>
<dbReference type="InParanoid" id="A0A2V0P3Z9"/>
<dbReference type="SUPFAM" id="SSF52096">
    <property type="entry name" value="ClpP/crotonase"/>
    <property type="match status" value="1"/>
</dbReference>
<evidence type="ECO:0000256" key="2">
    <source>
        <dbReference type="RuleBase" id="RU003567"/>
    </source>
</evidence>
<evidence type="ECO:0000313" key="4">
    <source>
        <dbReference type="Proteomes" id="UP000247498"/>
    </source>
</evidence>
<dbReference type="GO" id="GO:0009536">
    <property type="term" value="C:plastid"/>
    <property type="evidence" value="ECO:0007669"/>
    <property type="project" value="UniProtKB-ARBA"/>
</dbReference>
<keyword evidence="3" id="KW-0645">Protease</keyword>
<dbReference type="InterPro" id="IPR029045">
    <property type="entry name" value="ClpP/crotonase-like_dom_sf"/>
</dbReference>
<dbReference type="Pfam" id="PF00574">
    <property type="entry name" value="CLP_protease"/>
    <property type="match status" value="1"/>
</dbReference>
<dbReference type="PANTHER" id="PTHR10381:SF46">
    <property type="entry name" value="ATP-DEPENDENT CLP PROTEASE PROTEOLYTIC SUBUNIT-RELATED PROTEIN 2, CHLOROPLASTIC"/>
    <property type="match status" value="1"/>
</dbReference>
<keyword evidence="3" id="KW-0378">Hydrolase</keyword>
<comment type="similarity">
    <text evidence="1 2">Belongs to the peptidase S14 family.</text>
</comment>